<dbReference type="SUPFAM" id="SSF53300">
    <property type="entry name" value="vWA-like"/>
    <property type="match status" value="1"/>
</dbReference>
<evidence type="ECO:0000313" key="9">
    <source>
        <dbReference type="EMBL" id="VBB46245.1"/>
    </source>
</evidence>
<dbReference type="EMBL" id="UPXX01000031">
    <property type="protein sequence ID" value="VBB46245.1"/>
    <property type="molecule type" value="Genomic_DNA"/>
</dbReference>
<feature type="region of interest" description="Disordered" evidence="5">
    <location>
        <begin position="362"/>
        <end position="391"/>
    </location>
</feature>
<dbReference type="Pfam" id="PF00691">
    <property type="entry name" value="OmpA"/>
    <property type="match status" value="1"/>
</dbReference>
<evidence type="ECO:0000256" key="4">
    <source>
        <dbReference type="PROSITE-ProRule" id="PRU00473"/>
    </source>
</evidence>
<keyword evidence="6" id="KW-0732">Signal</keyword>
<dbReference type="PROSITE" id="PS51257">
    <property type="entry name" value="PROKAR_LIPOPROTEIN"/>
    <property type="match status" value="1"/>
</dbReference>
<dbReference type="InterPro" id="IPR006664">
    <property type="entry name" value="OMP_bac"/>
</dbReference>
<dbReference type="Pfam" id="PF00092">
    <property type="entry name" value="VWA"/>
    <property type="match status" value="1"/>
</dbReference>
<dbReference type="PANTHER" id="PTHR30329:SF21">
    <property type="entry name" value="LIPOPROTEIN YIAD-RELATED"/>
    <property type="match status" value="1"/>
</dbReference>
<dbReference type="Gene3D" id="3.40.50.410">
    <property type="entry name" value="von Willebrand factor, type A domain"/>
    <property type="match status" value="1"/>
</dbReference>
<evidence type="ECO:0000256" key="3">
    <source>
        <dbReference type="ARBA" id="ARBA00023237"/>
    </source>
</evidence>
<keyword evidence="2 4" id="KW-0472">Membrane</keyword>
<sequence>MRRSFFMAFLLIAVGAFFVGCATAPQPLTPFQAYDLNPKVKSGDYTQSVDNFIVVFDGSTSMSDKCQGHKKLDLARETVNRMNQTIPAIKLNGALRTFGQGSCIPGDPTSVIYGPAPYVSADMAKAIAKITCTGGNTPLGEAMEASAAELKAMQGPTAMIIFSDGEATDKAVPAAEALKKEFPGLCIYTVQIGDSKTGKAVLDEVAKAGNCGFATNAKDIMGGAEMAAFVEKVFLTKAAAKPKAVGKLDSDGDGVPDDIDQCPGTPKGAKVDERGCWVIPNVLFDFDKDTVKPQYQGVLDDVVRVLKLNPNVMIQLDGHTDSIGTDQYNMGLSQRRANSVKKYLEKAGIVSGRLTTKAYGESKPIAPNKIDGKDNPAGRAKNRRVELSPVF</sequence>
<evidence type="ECO:0000259" key="7">
    <source>
        <dbReference type="PROSITE" id="PS50234"/>
    </source>
</evidence>
<keyword evidence="3" id="KW-0998">Cell outer membrane</keyword>
<dbReference type="Gene3D" id="3.30.1330.60">
    <property type="entry name" value="OmpA-like domain"/>
    <property type="match status" value="1"/>
</dbReference>
<name>A0A653AEA5_UNCDX</name>
<dbReference type="SUPFAM" id="SSF103647">
    <property type="entry name" value="TSP type-3 repeat"/>
    <property type="match status" value="1"/>
</dbReference>
<dbReference type="InterPro" id="IPR050330">
    <property type="entry name" value="Bact_OuterMem_StrucFunc"/>
</dbReference>
<dbReference type="CDD" id="cd07185">
    <property type="entry name" value="OmpA_C-like"/>
    <property type="match status" value="1"/>
</dbReference>
<dbReference type="SMART" id="SM00327">
    <property type="entry name" value="VWA"/>
    <property type="match status" value="1"/>
</dbReference>
<dbReference type="InterPro" id="IPR036737">
    <property type="entry name" value="OmpA-like_sf"/>
</dbReference>
<organism evidence="9">
    <name type="scientific">Uncultured Desulfatiglans sp</name>
    <dbReference type="NCBI Taxonomy" id="1748965"/>
    <lineage>
        <taxon>Bacteria</taxon>
        <taxon>Pseudomonadati</taxon>
        <taxon>Thermodesulfobacteriota</taxon>
        <taxon>Desulfobacteria</taxon>
        <taxon>Desulfatiglandales</taxon>
        <taxon>Desulfatiglandaceae</taxon>
        <taxon>Desulfatiglans</taxon>
        <taxon>environmental samples</taxon>
    </lineage>
</organism>
<dbReference type="InterPro" id="IPR002035">
    <property type="entry name" value="VWF_A"/>
</dbReference>
<evidence type="ECO:0000256" key="6">
    <source>
        <dbReference type="SAM" id="SignalP"/>
    </source>
</evidence>
<dbReference type="InterPro" id="IPR006665">
    <property type="entry name" value="OmpA-like"/>
</dbReference>
<dbReference type="AlphaFoldDB" id="A0A653AEA5"/>
<dbReference type="InterPro" id="IPR036465">
    <property type="entry name" value="vWFA_dom_sf"/>
</dbReference>
<dbReference type="PROSITE" id="PS51123">
    <property type="entry name" value="OMPA_2"/>
    <property type="match status" value="1"/>
</dbReference>
<comment type="subcellular location">
    <subcellularLocation>
        <location evidence="1">Cell outer membrane</location>
    </subcellularLocation>
</comment>
<protein>
    <submittedName>
        <fullName evidence="9">Outer membrane protein/peptidoglycan-associated (Lipo)protein</fullName>
    </submittedName>
</protein>
<accession>A0A653AEA5</accession>
<feature type="chain" id="PRO_5025011251" evidence="6">
    <location>
        <begin position="25"/>
        <end position="391"/>
    </location>
</feature>
<dbReference type="PRINTS" id="PR01021">
    <property type="entry name" value="OMPADOMAIN"/>
</dbReference>
<proteinExistence type="predicted"/>
<dbReference type="InterPro" id="IPR028974">
    <property type="entry name" value="TSP_type-3_rpt"/>
</dbReference>
<dbReference type="CDD" id="cd00198">
    <property type="entry name" value="vWFA"/>
    <property type="match status" value="1"/>
</dbReference>
<gene>
    <name evidence="9" type="ORF">TRIP_B40163</name>
</gene>
<dbReference type="GO" id="GO:0005509">
    <property type="term" value="F:calcium ion binding"/>
    <property type="evidence" value="ECO:0007669"/>
    <property type="project" value="InterPro"/>
</dbReference>
<dbReference type="PROSITE" id="PS50234">
    <property type="entry name" value="VWFA"/>
    <property type="match status" value="1"/>
</dbReference>
<evidence type="ECO:0000256" key="5">
    <source>
        <dbReference type="SAM" id="MobiDB-lite"/>
    </source>
</evidence>
<evidence type="ECO:0000256" key="1">
    <source>
        <dbReference type="ARBA" id="ARBA00004442"/>
    </source>
</evidence>
<dbReference type="PANTHER" id="PTHR30329">
    <property type="entry name" value="STATOR ELEMENT OF FLAGELLAR MOTOR COMPLEX"/>
    <property type="match status" value="1"/>
</dbReference>
<reference evidence="9" key="1">
    <citation type="submission" date="2018-07" db="EMBL/GenBank/DDBJ databases">
        <authorList>
            <consortium name="Genoscope - CEA"/>
            <person name="William W."/>
        </authorList>
    </citation>
    <scope>NUCLEOTIDE SEQUENCE</scope>
    <source>
        <strain evidence="9">IK1</strain>
    </source>
</reference>
<feature type="signal peptide" evidence="6">
    <location>
        <begin position="1"/>
        <end position="24"/>
    </location>
</feature>
<dbReference type="SUPFAM" id="SSF103088">
    <property type="entry name" value="OmpA-like"/>
    <property type="match status" value="1"/>
</dbReference>
<evidence type="ECO:0000256" key="2">
    <source>
        <dbReference type="ARBA" id="ARBA00023136"/>
    </source>
</evidence>
<feature type="domain" description="VWFA" evidence="7">
    <location>
        <begin position="51"/>
        <end position="233"/>
    </location>
</feature>
<dbReference type="GO" id="GO:0009279">
    <property type="term" value="C:cell outer membrane"/>
    <property type="evidence" value="ECO:0007669"/>
    <property type="project" value="UniProtKB-SubCell"/>
</dbReference>
<feature type="domain" description="OmpA-like" evidence="8">
    <location>
        <begin position="271"/>
        <end position="391"/>
    </location>
</feature>
<evidence type="ECO:0000259" key="8">
    <source>
        <dbReference type="PROSITE" id="PS51123"/>
    </source>
</evidence>